<protein>
    <submittedName>
        <fullName evidence="3">Transglycosylase SLT domain-containing protein</fullName>
    </submittedName>
</protein>
<dbReference type="GO" id="GO:0000270">
    <property type="term" value="P:peptidoglycan metabolic process"/>
    <property type="evidence" value="ECO:0007669"/>
    <property type="project" value="InterPro"/>
</dbReference>
<comment type="similarity">
    <text evidence="1">Belongs to the transglycosylase Slt family.</text>
</comment>
<dbReference type="InterPro" id="IPR000189">
    <property type="entry name" value="Transglyc_AS"/>
</dbReference>
<dbReference type="SUPFAM" id="SSF53955">
    <property type="entry name" value="Lysozyme-like"/>
    <property type="match status" value="1"/>
</dbReference>
<dbReference type="EMBL" id="WHYR01000030">
    <property type="protein sequence ID" value="MQL52847.1"/>
    <property type="molecule type" value="Genomic_DNA"/>
</dbReference>
<dbReference type="InterPro" id="IPR023346">
    <property type="entry name" value="Lysozyme-like_dom_sf"/>
</dbReference>
<dbReference type="Gene3D" id="1.10.530.10">
    <property type="match status" value="1"/>
</dbReference>
<dbReference type="GO" id="GO:0008933">
    <property type="term" value="F:peptidoglycan lytic transglycosylase activity"/>
    <property type="evidence" value="ECO:0007669"/>
    <property type="project" value="InterPro"/>
</dbReference>
<keyword evidence="4" id="KW-1185">Reference proteome</keyword>
<dbReference type="CDD" id="cd00254">
    <property type="entry name" value="LT-like"/>
    <property type="match status" value="1"/>
</dbReference>
<evidence type="ECO:0000259" key="2">
    <source>
        <dbReference type="Pfam" id="PF01464"/>
    </source>
</evidence>
<accession>A0A6N7ITR0</accession>
<dbReference type="GO" id="GO:0016020">
    <property type="term" value="C:membrane"/>
    <property type="evidence" value="ECO:0007669"/>
    <property type="project" value="InterPro"/>
</dbReference>
<evidence type="ECO:0000313" key="3">
    <source>
        <dbReference type="EMBL" id="MQL52847.1"/>
    </source>
</evidence>
<dbReference type="Proteomes" id="UP000441717">
    <property type="component" value="Unassembled WGS sequence"/>
</dbReference>
<sequence>MEPSAASGEQSPPSMEEMFNQVAARFGLEPALLKAVARVESGFNPYALSPAGAQGLMQLMPATAAAMGVRDPWDVRQNLEGGARYLRSLLDRYHGNVTLALAAYNAGPGAVERYGGVPPYRETRQYIQRVDSARREFSAVV</sequence>
<organism evidence="3 4">
    <name type="scientific">Desulfofundulus thermobenzoicus</name>
    <dbReference type="NCBI Taxonomy" id="29376"/>
    <lineage>
        <taxon>Bacteria</taxon>
        <taxon>Bacillati</taxon>
        <taxon>Bacillota</taxon>
        <taxon>Clostridia</taxon>
        <taxon>Eubacteriales</taxon>
        <taxon>Peptococcaceae</taxon>
        <taxon>Desulfofundulus</taxon>
    </lineage>
</organism>
<reference evidence="3 4" key="1">
    <citation type="submission" date="2019-10" db="EMBL/GenBank/DDBJ databases">
        <title>Comparative genomics of sulfur disproportionating microorganisms.</title>
        <authorList>
            <person name="Ward L.M."/>
            <person name="Bertran E."/>
            <person name="Johnston D."/>
        </authorList>
    </citation>
    <scope>NUCLEOTIDE SEQUENCE [LARGE SCALE GENOMIC DNA]</scope>
    <source>
        <strain evidence="3 4">DSM 14055</strain>
    </source>
</reference>
<dbReference type="PANTHER" id="PTHR37423">
    <property type="entry name" value="SOLUBLE LYTIC MUREIN TRANSGLYCOSYLASE-RELATED"/>
    <property type="match status" value="1"/>
</dbReference>
<evidence type="ECO:0000256" key="1">
    <source>
        <dbReference type="ARBA" id="ARBA00007734"/>
    </source>
</evidence>
<dbReference type="PROSITE" id="PS00922">
    <property type="entry name" value="TRANSGLYCOSYLASE"/>
    <property type="match status" value="1"/>
</dbReference>
<dbReference type="InterPro" id="IPR008258">
    <property type="entry name" value="Transglycosylase_SLT_dom_1"/>
</dbReference>
<proteinExistence type="inferred from homology"/>
<evidence type="ECO:0000313" key="4">
    <source>
        <dbReference type="Proteomes" id="UP000441717"/>
    </source>
</evidence>
<dbReference type="PANTHER" id="PTHR37423:SF2">
    <property type="entry name" value="MEMBRANE-BOUND LYTIC MUREIN TRANSGLYCOSYLASE C"/>
    <property type="match status" value="1"/>
</dbReference>
<gene>
    <name evidence="3" type="ORF">GFC01_11370</name>
</gene>
<dbReference type="Pfam" id="PF01464">
    <property type="entry name" value="SLT"/>
    <property type="match status" value="1"/>
</dbReference>
<dbReference type="OrthoDB" id="9815002at2"/>
<name>A0A6N7ITR0_9FIRM</name>
<dbReference type="AlphaFoldDB" id="A0A6N7ITR0"/>
<comment type="caution">
    <text evidence="3">The sequence shown here is derived from an EMBL/GenBank/DDBJ whole genome shotgun (WGS) entry which is preliminary data.</text>
</comment>
<feature type="domain" description="Transglycosylase SLT" evidence="2">
    <location>
        <begin position="18"/>
        <end position="119"/>
    </location>
</feature>